<dbReference type="InterPro" id="IPR019960">
    <property type="entry name" value="T1SS_VCA0849"/>
</dbReference>
<comment type="subcellular location">
    <subcellularLocation>
        <location evidence="1">Secreted</location>
    </subcellularLocation>
</comment>
<dbReference type="PANTHER" id="PTHR38340:SF1">
    <property type="entry name" value="S-LAYER PROTEIN"/>
    <property type="match status" value="1"/>
</dbReference>
<gene>
    <name evidence="4" type="ORF">RFN28_23705</name>
</gene>
<evidence type="ECO:0000313" key="5">
    <source>
        <dbReference type="Proteomes" id="UP001287059"/>
    </source>
</evidence>
<dbReference type="NCBIfam" id="TIGR03661">
    <property type="entry name" value="T1SS_VCA0849"/>
    <property type="match status" value="1"/>
</dbReference>
<dbReference type="EMBL" id="JAVIIW010000032">
    <property type="protein sequence ID" value="MDX8481443.1"/>
    <property type="molecule type" value="Genomic_DNA"/>
</dbReference>
<dbReference type="InterPro" id="IPR043824">
    <property type="entry name" value="DUF5801"/>
</dbReference>
<evidence type="ECO:0000256" key="1">
    <source>
        <dbReference type="ARBA" id="ARBA00004613"/>
    </source>
</evidence>
<evidence type="ECO:0000313" key="4">
    <source>
        <dbReference type="EMBL" id="MDX8481443.1"/>
    </source>
</evidence>
<feature type="domain" description="DUF5801" evidence="3">
    <location>
        <begin position="47"/>
        <end position="197"/>
    </location>
</feature>
<dbReference type="InterPro" id="IPR011049">
    <property type="entry name" value="Serralysin-like_metalloprot_C"/>
</dbReference>
<proteinExistence type="predicted"/>
<dbReference type="PROSITE" id="PS00330">
    <property type="entry name" value="HEMOLYSIN_CALCIUM"/>
    <property type="match status" value="2"/>
</dbReference>
<feature type="non-terminal residue" evidence="4">
    <location>
        <position position="1"/>
    </location>
</feature>
<evidence type="ECO:0000259" key="3">
    <source>
        <dbReference type="Pfam" id="PF19116"/>
    </source>
</evidence>
<dbReference type="InterPro" id="IPR018511">
    <property type="entry name" value="Hemolysin-typ_Ca-bd_CS"/>
</dbReference>
<dbReference type="PRINTS" id="PR00313">
    <property type="entry name" value="CABNDNGRPT"/>
</dbReference>
<dbReference type="Proteomes" id="UP001287059">
    <property type="component" value="Unassembled WGS sequence"/>
</dbReference>
<evidence type="ECO:0000256" key="2">
    <source>
        <dbReference type="ARBA" id="ARBA00022525"/>
    </source>
</evidence>
<dbReference type="RefSeq" id="WP_320289640.1">
    <property type="nucleotide sequence ID" value="NZ_JAVIIW010000032.1"/>
</dbReference>
<dbReference type="PANTHER" id="PTHR38340">
    <property type="entry name" value="S-LAYER PROTEIN"/>
    <property type="match status" value="1"/>
</dbReference>
<dbReference type="InterPro" id="IPR001343">
    <property type="entry name" value="Hemolysn_Ca-bd"/>
</dbReference>
<name>A0ABU4Y3I4_9HYPH</name>
<accession>A0ABU4Y3I4</accession>
<feature type="domain" description="DUF5801" evidence="3">
    <location>
        <begin position="219"/>
        <end position="369"/>
    </location>
</feature>
<comment type="caution">
    <text evidence="4">The sequence shown here is derived from an EMBL/GenBank/DDBJ whole genome shotgun (WGS) entry which is preliminary data.</text>
</comment>
<dbReference type="InterPro" id="IPR050557">
    <property type="entry name" value="RTX_toxin/Mannuronan_C5-epim"/>
</dbReference>
<organism evidence="4 5">
    <name type="scientific">Mesorhizobium album</name>
    <dbReference type="NCBI Taxonomy" id="3072314"/>
    <lineage>
        <taxon>Bacteria</taxon>
        <taxon>Pseudomonadati</taxon>
        <taxon>Pseudomonadota</taxon>
        <taxon>Alphaproteobacteria</taxon>
        <taxon>Hyphomicrobiales</taxon>
        <taxon>Phyllobacteriaceae</taxon>
        <taxon>Mesorhizobium</taxon>
    </lineage>
</organism>
<protein>
    <submittedName>
        <fullName evidence="4">DUF5801 repeats-in-toxin domain-containing protein</fullName>
    </submittedName>
</protein>
<dbReference type="Gene3D" id="2.150.10.10">
    <property type="entry name" value="Serralysin-like metalloprotease, C-terminal"/>
    <property type="match status" value="1"/>
</dbReference>
<dbReference type="Pfam" id="PF19116">
    <property type="entry name" value="DUF5801"/>
    <property type="match status" value="2"/>
</dbReference>
<sequence>ANLVTLTATITDADGDKASQSIDLGKQVSFLDDGPSISVNQQFTQPTLSVDESYLANGSTPNPANTVSTGNFAGAFTTVQGADGATVAYSLAISSPGVNSGLIDSATGQPVVLVLNGNTVEGHVGNAGGAMVFTLAVNGGTGQVTLTELRAVHENTADNPTDGSEAISLNSIANLVTLTATITDADGDKASQSIDLGKQVSFLDDGPSIALSGATAPTLNVDESYLPNGSTPNAALTAATAAFAGMFTVVQGADGATTSYGVSVSSQGVTSNLIDSATGQAVVLTQSGGTVSGYVSGHSGDPAFLVFTLAVNTSTGSVTLTEFRAVHENTADNPTDSSEGISLTSGLVTLTATVTDADGDKASQSIDLGSKATFHDDGPSLGSFTSGTIPNEVGSVAGFFSLVAGADGIDHFNITGPVIAGITYNTTTDADGTTVLHAMSGATEVFDLTVRADGTYEFDLIKPDAGTTVTYSLQNLPAGGPNWRETSDGHIEFSSPDGINSNNNGFGVANTFVGGNESFTMEFHTAGTGIGVDNPPNTNAELNDSVSLVVNQLNGAGGTYHWVATNTLTNTTVSGDIVITSTGTFVIDPSISFNQLQISAVNISGQGAQFSNISLTHNVLPQDQNLAFTVSATDKDGDTTATQSLAVHVVAADGSGNYTLTGTAGNDVIAGSTHGDTISGGTGTDIVDYTGSLAAISIHLADDGHASGAPVNFSNPTAGTIGGGDAAGDTLTGIEGLIGGSGNDYLFGNSGDNYLAGGTGNDTLNGGGGNDTLVGGLGQDTLTGGAGADTFKLDHLELNIKDLITDYNSAEGDKIDLTSLFEAAPSGNINNYVHYDSGTGTLSVDTSGSGNNFVDVAQLTNTPAAGTITILYDDNTHAQHTTTI</sequence>
<dbReference type="SUPFAM" id="SSF51120">
    <property type="entry name" value="beta-Roll"/>
    <property type="match status" value="1"/>
</dbReference>
<dbReference type="Pfam" id="PF00353">
    <property type="entry name" value="HemolysinCabind"/>
    <property type="match status" value="2"/>
</dbReference>
<keyword evidence="5" id="KW-1185">Reference proteome</keyword>
<keyword evidence="2" id="KW-0964">Secreted</keyword>
<reference evidence="4 5" key="1">
    <citation type="submission" date="2023-08" db="EMBL/GenBank/DDBJ databases">
        <title>Implementing the SeqCode for naming new Mesorhizobium species isolated from Vachellia karroo root nodules.</title>
        <authorList>
            <person name="Van Lill M."/>
        </authorList>
    </citation>
    <scope>NUCLEOTIDE SEQUENCE [LARGE SCALE GENOMIC DNA]</scope>
    <source>
        <strain evidence="4 5">VK24D</strain>
    </source>
</reference>